<feature type="compositionally biased region" description="Polar residues" evidence="5">
    <location>
        <begin position="552"/>
        <end position="567"/>
    </location>
</feature>
<comment type="similarity">
    <text evidence="2">Belongs to the FIP1 family.</text>
</comment>
<dbReference type="PANTHER" id="PTHR13484">
    <property type="entry name" value="FIP1-LIKE 1 PROTEIN"/>
    <property type="match status" value="1"/>
</dbReference>
<dbReference type="Proteomes" id="UP000245699">
    <property type="component" value="Unassembled WGS sequence"/>
</dbReference>
<evidence type="ECO:0000256" key="3">
    <source>
        <dbReference type="ARBA" id="ARBA00022664"/>
    </source>
</evidence>
<dbReference type="InterPro" id="IPR007854">
    <property type="entry name" value="Fip1_dom"/>
</dbReference>
<dbReference type="GO" id="GO:0006397">
    <property type="term" value="P:mRNA processing"/>
    <property type="evidence" value="ECO:0007669"/>
    <property type="project" value="UniProtKB-KW"/>
</dbReference>
<keyword evidence="4" id="KW-0539">Nucleus</keyword>
<dbReference type="AlphaFoldDB" id="A0A2T9Z5B9"/>
<accession>A0A2T9Z5B9</accession>
<organism evidence="7 8">
    <name type="scientific">Furculomyces boomerangus</name>
    <dbReference type="NCBI Taxonomy" id="61424"/>
    <lineage>
        <taxon>Eukaryota</taxon>
        <taxon>Fungi</taxon>
        <taxon>Fungi incertae sedis</taxon>
        <taxon>Zoopagomycota</taxon>
        <taxon>Kickxellomycotina</taxon>
        <taxon>Harpellomycetes</taxon>
        <taxon>Harpellales</taxon>
        <taxon>Harpellaceae</taxon>
        <taxon>Furculomyces</taxon>
    </lineage>
</organism>
<feature type="region of interest" description="Disordered" evidence="5">
    <location>
        <begin position="526"/>
        <end position="665"/>
    </location>
</feature>
<dbReference type="EMBL" id="MBFT01000022">
    <property type="protein sequence ID" value="PVU99741.1"/>
    <property type="molecule type" value="Genomic_DNA"/>
</dbReference>
<comment type="subcellular location">
    <subcellularLocation>
        <location evidence="1">Nucleus</location>
    </subcellularLocation>
</comment>
<evidence type="ECO:0000256" key="2">
    <source>
        <dbReference type="ARBA" id="ARBA00007459"/>
    </source>
</evidence>
<evidence type="ECO:0000313" key="8">
    <source>
        <dbReference type="Proteomes" id="UP000245699"/>
    </source>
</evidence>
<protein>
    <recommendedName>
        <fullName evidence="6">Pre-mRNA polyadenylation factor Fip1 domain-containing protein</fullName>
    </recommendedName>
</protein>
<dbReference type="STRING" id="61424.A0A2T9Z5B9"/>
<feature type="compositionally biased region" description="Basic and acidic residues" evidence="5">
    <location>
        <begin position="368"/>
        <end position="385"/>
    </location>
</feature>
<sequence>MEEHLSDEDSFLYGESIKINPVLENLKSKSNQYTNNTGFNINENDKSLFNESMDDENLYGTMISSNNVNTDIGNSEKKPDGDIINSTMDTDQQISSNISEKDQEIIGENEDDEDNEEDDNIEFVFGDSIESSYKNPSLQSGKDGKDVPDVEGSSQQSKNDISNILTVEEGKIDMLSTPLLDGIPLYEHDLGMGTEKPWLDPGADITDYFNFGFVEQTWRLYCIKQKTLREKFNANALANERRNMLPPELAILKPESLQQMQGMMLPPFMGNMPGMPNPPSGIPGMINMGGMPMIPGMPPRMQPGMPMMMGHMGLPMIPPNMNPKDGQDAIKMFSPADKNLNAVQKREGLGNDNSETGSIENASITEVSDNKDKDDDGNELDEKTNIETVVGVNQDSPDLSSGFKGHPNSQTEPKSNKDVDSTMGKVLPPDIQLGFPIPPMDKNMAQMGFPNPNQMPRGMAPMGMNFGIPNMMGGNQMNMMGAMGPMIPGRQMMPGFNNQLEGGMMGFPGQNQQGMFPGNVQQPVNRIQNIPQNPNQPQQNQGQPQDQKPPNLQNVNRTNDPMGSNNGMDFRQQPNQGQPQKGRPGPGAPSNFRGGRNDDEYSVGSASNDGYNQSRGGDGSSQPRNRHLSPAGKSDGRRRTSNSNDSEEGGADRRRRGQGDRQEYG</sequence>
<comment type="caution">
    <text evidence="7">The sequence shown here is derived from an EMBL/GenBank/DDBJ whole genome shotgun (WGS) entry which is preliminary data.</text>
</comment>
<reference evidence="7 8" key="1">
    <citation type="journal article" date="2018" name="MBio">
        <title>Comparative Genomics Reveals the Core Gene Toolbox for the Fungus-Insect Symbiosis.</title>
        <authorList>
            <person name="Wang Y."/>
            <person name="Stata M."/>
            <person name="Wang W."/>
            <person name="Stajich J.E."/>
            <person name="White M.M."/>
            <person name="Moncalvo J.M."/>
        </authorList>
    </citation>
    <scope>NUCLEOTIDE SEQUENCE [LARGE SCALE GENOMIC DNA]</scope>
    <source>
        <strain evidence="7 8">AUS-77-4</strain>
    </source>
</reference>
<keyword evidence="8" id="KW-1185">Reference proteome</keyword>
<feature type="region of interest" description="Disordered" evidence="5">
    <location>
        <begin position="347"/>
        <end position="421"/>
    </location>
</feature>
<evidence type="ECO:0000259" key="6">
    <source>
        <dbReference type="Pfam" id="PF05182"/>
    </source>
</evidence>
<name>A0A2T9Z5B9_9FUNG</name>
<dbReference type="InterPro" id="IPR051187">
    <property type="entry name" value="Pre-mRNA_3'-end_processing_reg"/>
</dbReference>
<feature type="region of interest" description="Disordered" evidence="5">
    <location>
        <begin position="131"/>
        <end position="161"/>
    </location>
</feature>
<feature type="compositionally biased region" description="Polar residues" evidence="5">
    <location>
        <begin position="351"/>
        <end position="367"/>
    </location>
</feature>
<feature type="compositionally biased region" description="Polar residues" evidence="5">
    <location>
        <begin position="131"/>
        <end position="140"/>
    </location>
</feature>
<dbReference type="PANTHER" id="PTHR13484:SF0">
    <property type="entry name" value="PRE-MRNA 3'-END-PROCESSING FACTOR FIP1"/>
    <property type="match status" value="1"/>
</dbReference>
<feature type="compositionally biased region" description="Polar residues" evidence="5">
    <location>
        <begin position="84"/>
        <end position="98"/>
    </location>
</feature>
<feature type="compositionally biased region" description="Polar residues" evidence="5">
    <location>
        <begin position="152"/>
        <end position="161"/>
    </location>
</feature>
<gene>
    <name evidence="7" type="ORF">BB559_000458</name>
</gene>
<evidence type="ECO:0000256" key="1">
    <source>
        <dbReference type="ARBA" id="ARBA00004123"/>
    </source>
</evidence>
<feature type="compositionally biased region" description="Low complexity" evidence="5">
    <location>
        <begin position="572"/>
        <end position="583"/>
    </location>
</feature>
<keyword evidence="3" id="KW-0507">mRNA processing</keyword>
<feature type="compositionally biased region" description="Low complexity" evidence="5">
    <location>
        <begin position="526"/>
        <end position="551"/>
    </location>
</feature>
<evidence type="ECO:0000256" key="4">
    <source>
        <dbReference type="ARBA" id="ARBA00023242"/>
    </source>
</evidence>
<feature type="domain" description="Pre-mRNA polyadenylation factor Fip1" evidence="6">
    <location>
        <begin position="189"/>
        <end position="229"/>
    </location>
</feature>
<dbReference type="GO" id="GO:0005847">
    <property type="term" value="C:mRNA cleavage and polyadenylation specificity factor complex"/>
    <property type="evidence" value="ECO:0007669"/>
    <property type="project" value="TreeGrafter"/>
</dbReference>
<feature type="compositionally biased region" description="Polar residues" evidence="5">
    <location>
        <begin position="604"/>
        <end position="623"/>
    </location>
</feature>
<dbReference type="OrthoDB" id="1917198at2759"/>
<feature type="compositionally biased region" description="Acidic residues" evidence="5">
    <location>
        <begin position="105"/>
        <end position="118"/>
    </location>
</feature>
<evidence type="ECO:0000313" key="7">
    <source>
        <dbReference type="EMBL" id="PVU99741.1"/>
    </source>
</evidence>
<proteinExistence type="inferred from homology"/>
<dbReference type="Pfam" id="PF05182">
    <property type="entry name" value="Fip1"/>
    <property type="match status" value="1"/>
</dbReference>
<evidence type="ECO:0000256" key="5">
    <source>
        <dbReference type="SAM" id="MobiDB-lite"/>
    </source>
</evidence>
<feature type="region of interest" description="Disordered" evidence="5">
    <location>
        <begin position="70"/>
        <end position="118"/>
    </location>
</feature>